<feature type="region of interest" description="Disordered" evidence="2">
    <location>
        <begin position="155"/>
        <end position="187"/>
    </location>
</feature>
<evidence type="ECO:0000313" key="5">
    <source>
        <dbReference type="Proteomes" id="UP000006457"/>
    </source>
</evidence>
<keyword evidence="5" id="KW-1185">Reference proteome</keyword>
<feature type="signal peptide" evidence="3">
    <location>
        <begin position="1"/>
        <end position="21"/>
    </location>
</feature>
<organism evidence="4 5">
    <name type="scientific">Pasteurella bettyae CCUG 2042</name>
    <dbReference type="NCBI Taxonomy" id="1095749"/>
    <lineage>
        <taxon>Bacteria</taxon>
        <taxon>Pseudomonadati</taxon>
        <taxon>Pseudomonadota</taxon>
        <taxon>Gammaproteobacteria</taxon>
        <taxon>Pasteurellales</taxon>
        <taxon>Pasteurellaceae</taxon>
        <taxon>Pasteurella</taxon>
    </lineage>
</organism>
<dbReference type="Proteomes" id="UP000006457">
    <property type="component" value="Unassembled WGS sequence"/>
</dbReference>
<protein>
    <submittedName>
        <fullName evidence="4">Putative lipoprotein</fullName>
    </submittedName>
</protein>
<accession>I3DFU1</accession>
<dbReference type="RefSeq" id="WP_005759668.1">
    <property type="nucleotide sequence ID" value="NZ_AJSX01000017.1"/>
</dbReference>
<dbReference type="eggNOG" id="ENOG5031HGQ">
    <property type="taxonomic scope" value="Bacteria"/>
</dbReference>
<feature type="compositionally biased region" description="Low complexity" evidence="2">
    <location>
        <begin position="155"/>
        <end position="165"/>
    </location>
</feature>
<sequence length="187" mass="20190">MKLLSKLGAVAVLALTLAACGGDPAAELKKLQTWDKDHAAQQQQIQVELQQALQTVKEPKDLQPVVDAYKAKVQDLIKSLDQLDIKSAEVKTLKEKTKAVFLKSQDVTVDSLNVLVVSRTDETVKALQTKTESLNKDVQELMKLQADLQAKFGDKTATAAPAEKAAPVEKTEPAQPAPATEPAQPAK</sequence>
<feature type="chain" id="PRO_5003669722" evidence="3">
    <location>
        <begin position="22"/>
        <end position="187"/>
    </location>
</feature>
<feature type="coiled-coil region" evidence="1">
    <location>
        <begin position="124"/>
        <end position="151"/>
    </location>
</feature>
<keyword evidence="3" id="KW-0732">Signal</keyword>
<comment type="caution">
    <text evidence="4">The sequence shown here is derived from an EMBL/GenBank/DDBJ whole genome shotgun (WGS) entry which is preliminary data.</text>
</comment>
<gene>
    <name evidence="4" type="ORF">HMPREF1052_1784</name>
</gene>
<keyword evidence="1" id="KW-0175">Coiled coil</keyword>
<evidence type="ECO:0000256" key="2">
    <source>
        <dbReference type="SAM" id="MobiDB-lite"/>
    </source>
</evidence>
<proteinExistence type="predicted"/>
<reference evidence="4 5" key="1">
    <citation type="submission" date="2012-03" db="EMBL/GenBank/DDBJ databases">
        <authorList>
            <person name="Harkins D.M."/>
            <person name="Madupu R."/>
            <person name="Durkin A.S."/>
            <person name="Torralba M."/>
            <person name="Methe B."/>
            <person name="Sutton G.G."/>
            <person name="Nelson K.E."/>
        </authorList>
    </citation>
    <scope>NUCLEOTIDE SEQUENCE [LARGE SCALE GENOMIC DNA]</scope>
    <source>
        <strain evidence="4 5">CCUG 2042</strain>
    </source>
</reference>
<dbReference type="AlphaFoldDB" id="I3DFU1"/>
<evidence type="ECO:0000256" key="3">
    <source>
        <dbReference type="SAM" id="SignalP"/>
    </source>
</evidence>
<dbReference type="PROSITE" id="PS51257">
    <property type="entry name" value="PROKAR_LIPOPROTEIN"/>
    <property type="match status" value="1"/>
</dbReference>
<feature type="compositionally biased region" description="Low complexity" evidence="2">
    <location>
        <begin position="173"/>
        <end position="187"/>
    </location>
</feature>
<dbReference type="EMBL" id="AJSX01000017">
    <property type="protein sequence ID" value="EIJ70584.1"/>
    <property type="molecule type" value="Genomic_DNA"/>
</dbReference>
<dbReference type="PATRIC" id="fig|1095749.3.peg.711"/>
<evidence type="ECO:0000313" key="4">
    <source>
        <dbReference type="EMBL" id="EIJ70584.1"/>
    </source>
</evidence>
<name>I3DFU1_9PAST</name>
<evidence type="ECO:0000256" key="1">
    <source>
        <dbReference type="SAM" id="Coils"/>
    </source>
</evidence>
<keyword evidence="4" id="KW-0449">Lipoprotein</keyword>